<evidence type="ECO:0000313" key="1">
    <source>
        <dbReference type="EMBL" id="AXF24466.1"/>
    </source>
</evidence>
<organism evidence="1 2">
    <name type="scientific">Burkholderia pyrrocinia</name>
    <name type="common">Pseudomonas pyrrocinia</name>
    <dbReference type="NCBI Taxonomy" id="60550"/>
    <lineage>
        <taxon>Bacteria</taxon>
        <taxon>Pseudomonadati</taxon>
        <taxon>Pseudomonadota</taxon>
        <taxon>Betaproteobacteria</taxon>
        <taxon>Burkholderiales</taxon>
        <taxon>Burkholderiaceae</taxon>
        <taxon>Burkholderia</taxon>
        <taxon>Burkholderia cepacia complex</taxon>
    </lineage>
</organism>
<protein>
    <submittedName>
        <fullName evidence="1">Uncharacterized protein</fullName>
    </submittedName>
</protein>
<proteinExistence type="predicted"/>
<evidence type="ECO:0000313" key="2">
    <source>
        <dbReference type="Proteomes" id="UP000253104"/>
    </source>
</evidence>
<name>A0A2Z5N5R7_BURPY</name>
<dbReference type="Proteomes" id="UP000253104">
    <property type="component" value="Chromosome mHSR5_B"/>
</dbReference>
<dbReference type="EMBL" id="CP024903">
    <property type="protein sequence ID" value="AXF24466.1"/>
    <property type="molecule type" value="Genomic_DNA"/>
</dbReference>
<sequence length="62" mass="6580">MRALPHGACTFRTIVRQAEKTRTVAVIRFAQPARPAAIGVARRDAIRHASTSSAYATGSTGV</sequence>
<dbReference type="AlphaFoldDB" id="A0A2Z5N5R7"/>
<reference evidence="1 2" key="1">
    <citation type="journal article" date="2018" name="ISME J.">
        <title>Involvement of Burkholderiaceae and sulfurous volatiles in disease-suppressive soils.</title>
        <authorList>
            <person name="Carrion V.J."/>
            <person name="Cordovez V."/>
            <person name="Tyc O."/>
            <person name="Etalo D.W."/>
            <person name="de Bruijn I."/>
            <person name="de Jager V.C."/>
            <person name="Medema M.H."/>
            <person name="Eberl L."/>
            <person name="Raaijmakers J.M."/>
        </authorList>
    </citation>
    <scope>NUCLEOTIDE SEQUENCE [LARGE SCALE GENOMIC DNA]</scope>
    <source>
        <strain evidence="2">mHSR5</strain>
    </source>
</reference>
<gene>
    <name evidence="1" type="ORF">CUJ89_29690</name>
</gene>
<accession>A0A2Z5N5R7</accession>